<evidence type="ECO:0000313" key="3">
    <source>
        <dbReference type="EMBL" id="GAA3161329.1"/>
    </source>
</evidence>
<feature type="region of interest" description="Disordered" evidence="1">
    <location>
        <begin position="99"/>
        <end position="155"/>
    </location>
</feature>
<feature type="compositionally biased region" description="Low complexity" evidence="1">
    <location>
        <begin position="99"/>
        <end position="110"/>
    </location>
</feature>
<feature type="signal peptide" evidence="2">
    <location>
        <begin position="1"/>
        <end position="29"/>
    </location>
</feature>
<dbReference type="EMBL" id="BAAAUH010000003">
    <property type="protein sequence ID" value="GAA3161329.1"/>
    <property type="molecule type" value="Genomic_DNA"/>
</dbReference>
<keyword evidence="4" id="KW-1185">Reference proteome</keyword>
<evidence type="ECO:0000256" key="1">
    <source>
        <dbReference type="SAM" id="MobiDB-lite"/>
    </source>
</evidence>
<gene>
    <name evidence="3" type="ORF">GCM10010451_06640</name>
</gene>
<dbReference type="Proteomes" id="UP001501866">
    <property type="component" value="Unassembled WGS sequence"/>
</dbReference>
<feature type="compositionally biased region" description="Acidic residues" evidence="1">
    <location>
        <begin position="125"/>
        <end position="139"/>
    </location>
</feature>
<evidence type="ECO:0000313" key="4">
    <source>
        <dbReference type="Proteomes" id="UP001501866"/>
    </source>
</evidence>
<keyword evidence="2" id="KW-0732">Signal</keyword>
<sequence>MRALPARRIALGACCAALLVGITGPTAMAADAAREHTRAVSSDTLLAQVGNLDAHEHELTPVVDLLKAVLEADGGQLPPDEARRLGEAAKEALADAVAKSQATAARTTVPSAPPAPVTDPLPVETDTDTDTDTEADTEAEAVPAETLPAPQTLPADAEPQLVGDLLGALREAVDSLLDLLLPADEQAAAQAPSASDSLLTHVGNLVDALVGTEPQVSVQPAPATTMSQTQVPLLQGITLPTLASVTSLLLPPS</sequence>
<accession>A0ABP6NXM4</accession>
<evidence type="ECO:0008006" key="5">
    <source>
        <dbReference type="Google" id="ProtNLM"/>
    </source>
</evidence>
<protein>
    <recommendedName>
        <fullName evidence="5">Secreted protein</fullName>
    </recommendedName>
</protein>
<organism evidence="3 4">
    <name type="scientific">Streptomyces virens</name>
    <dbReference type="NCBI Taxonomy" id="285572"/>
    <lineage>
        <taxon>Bacteria</taxon>
        <taxon>Bacillati</taxon>
        <taxon>Actinomycetota</taxon>
        <taxon>Actinomycetes</taxon>
        <taxon>Kitasatosporales</taxon>
        <taxon>Streptomycetaceae</taxon>
        <taxon>Streptomyces</taxon>
    </lineage>
</organism>
<reference evidence="4" key="1">
    <citation type="journal article" date="2019" name="Int. J. Syst. Evol. Microbiol.">
        <title>The Global Catalogue of Microorganisms (GCM) 10K type strain sequencing project: providing services to taxonomists for standard genome sequencing and annotation.</title>
        <authorList>
            <consortium name="The Broad Institute Genomics Platform"/>
            <consortium name="The Broad Institute Genome Sequencing Center for Infectious Disease"/>
            <person name="Wu L."/>
            <person name="Ma J."/>
        </authorList>
    </citation>
    <scope>NUCLEOTIDE SEQUENCE [LARGE SCALE GENOMIC DNA]</scope>
    <source>
        <strain evidence="4">JCM 9095</strain>
    </source>
</reference>
<name>A0ABP6NXM4_9ACTN</name>
<evidence type="ECO:0000256" key="2">
    <source>
        <dbReference type="SAM" id="SignalP"/>
    </source>
</evidence>
<feature type="chain" id="PRO_5046617481" description="Secreted protein" evidence="2">
    <location>
        <begin position="30"/>
        <end position="253"/>
    </location>
</feature>
<proteinExistence type="predicted"/>
<dbReference type="RefSeq" id="WP_161174989.1">
    <property type="nucleotide sequence ID" value="NZ_BAAAUH010000003.1"/>
</dbReference>
<comment type="caution">
    <text evidence="3">The sequence shown here is derived from an EMBL/GenBank/DDBJ whole genome shotgun (WGS) entry which is preliminary data.</text>
</comment>